<dbReference type="PROSITE" id="PS51462">
    <property type="entry name" value="NUDIX"/>
    <property type="match status" value="1"/>
</dbReference>
<dbReference type="InterPro" id="IPR020084">
    <property type="entry name" value="NUDIX_hydrolase_CS"/>
</dbReference>
<reference evidence="4 5" key="1">
    <citation type="journal article" date="2015" name="Nature">
        <title>rRNA introns, odd ribosomes, and small enigmatic genomes across a large radiation of phyla.</title>
        <authorList>
            <person name="Brown C.T."/>
            <person name="Hug L.A."/>
            <person name="Thomas B.C."/>
            <person name="Sharon I."/>
            <person name="Castelle C.J."/>
            <person name="Singh A."/>
            <person name="Wilkins M.J."/>
            <person name="Williams K.H."/>
            <person name="Banfield J.F."/>
        </authorList>
    </citation>
    <scope>NUCLEOTIDE SEQUENCE [LARGE SCALE GENOMIC DNA]</scope>
</reference>
<dbReference type="InterPro" id="IPR036390">
    <property type="entry name" value="WH_DNA-bd_sf"/>
</dbReference>
<dbReference type="Gene3D" id="1.10.10.10">
    <property type="entry name" value="Winged helix-like DNA-binding domain superfamily/Winged helix DNA-binding domain"/>
    <property type="match status" value="1"/>
</dbReference>
<dbReference type="PANTHER" id="PTHR43736:SF4">
    <property type="entry name" value="SLR1690 PROTEIN"/>
    <property type="match status" value="1"/>
</dbReference>
<feature type="domain" description="Nudix hydrolase" evidence="3">
    <location>
        <begin position="12"/>
        <end position="145"/>
    </location>
</feature>
<dbReference type="Proteomes" id="UP000034826">
    <property type="component" value="Unassembled WGS sequence"/>
</dbReference>
<dbReference type="InterPro" id="IPR020476">
    <property type="entry name" value="Nudix_hydrolase"/>
</dbReference>
<dbReference type="InterPro" id="IPR054105">
    <property type="entry name" value="WHD_NrtR"/>
</dbReference>
<dbReference type="CDD" id="cd18873">
    <property type="entry name" value="NUDIX_NadM_like"/>
    <property type="match status" value="1"/>
</dbReference>
<proteinExistence type="inferred from homology"/>
<evidence type="ECO:0000256" key="2">
    <source>
        <dbReference type="RuleBase" id="RU003476"/>
    </source>
</evidence>
<dbReference type="AlphaFoldDB" id="A0A0G1J6S3"/>
<evidence type="ECO:0000313" key="4">
    <source>
        <dbReference type="EMBL" id="KKT67341.1"/>
    </source>
</evidence>
<comment type="similarity">
    <text evidence="2">Belongs to the Nudix hydrolase family.</text>
</comment>
<dbReference type="Pfam" id="PF21906">
    <property type="entry name" value="WHD_NrtR"/>
    <property type="match status" value="1"/>
</dbReference>
<dbReference type="PATRIC" id="fig|1618564.3.peg.266"/>
<evidence type="ECO:0000313" key="5">
    <source>
        <dbReference type="Proteomes" id="UP000034826"/>
    </source>
</evidence>
<keyword evidence="1 2" id="KW-0378">Hydrolase</keyword>
<name>A0A0G1J6S3_9BACT</name>
<dbReference type="PANTHER" id="PTHR43736">
    <property type="entry name" value="ADP-RIBOSE PYROPHOSPHATASE"/>
    <property type="match status" value="1"/>
</dbReference>
<dbReference type="GO" id="GO:0016787">
    <property type="term" value="F:hydrolase activity"/>
    <property type="evidence" value="ECO:0007669"/>
    <property type="project" value="UniProtKB-KW"/>
</dbReference>
<dbReference type="PROSITE" id="PS00893">
    <property type="entry name" value="NUDIX_BOX"/>
    <property type="match status" value="1"/>
</dbReference>
<sequence length="224" mass="25539">MKDKYDVTKYDRPSVTVDVLLFTVEAGELKILLVKRNETPFEDSWALPGGFVRMDESLDEAANRELSEETGVKNLYLEQLYTFGNPKRDPRTRVITVTYMALVSNTEWKFKSTGDAKEAKFFAVDKLPKLAFDHTEISKYGVQRLRNKLGYTNIVLGLLPGSFTLTDLQKVYEIILKTSLDKRNFRKKILSTGLIVASGKKLEGIAHRPAMLYCFKNKKVVITD</sequence>
<gene>
    <name evidence="4" type="ORF">UW60_C0008G0003</name>
</gene>
<evidence type="ECO:0000256" key="1">
    <source>
        <dbReference type="ARBA" id="ARBA00022801"/>
    </source>
</evidence>
<accession>A0A0G1J6S3</accession>
<dbReference type="InterPro" id="IPR036388">
    <property type="entry name" value="WH-like_DNA-bd_sf"/>
</dbReference>
<dbReference type="SUPFAM" id="SSF55811">
    <property type="entry name" value="Nudix"/>
    <property type="match status" value="1"/>
</dbReference>
<protein>
    <submittedName>
        <fullName evidence="4">NUDIX hydrolase</fullName>
    </submittedName>
</protein>
<comment type="caution">
    <text evidence="4">The sequence shown here is derived from an EMBL/GenBank/DDBJ whole genome shotgun (WGS) entry which is preliminary data.</text>
</comment>
<dbReference type="Pfam" id="PF00293">
    <property type="entry name" value="NUDIX"/>
    <property type="match status" value="1"/>
</dbReference>
<dbReference type="Gene3D" id="3.90.79.10">
    <property type="entry name" value="Nucleoside Triphosphate Pyrophosphohydrolase"/>
    <property type="match status" value="1"/>
</dbReference>
<dbReference type="PRINTS" id="PR00502">
    <property type="entry name" value="NUDIXFAMILY"/>
</dbReference>
<dbReference type="InterPro" id="IPR015797">
    <property type="entry name" value="NUDIX_hydrolase-like_dom_sf"/>
</dbReference>
<organism evidence="4 5">
    <name type="scientific">Candidatus Woesebacteria bacterium GW2011_GWA2_44_33</name>
    <dbReference type="NCBI Taxonomy" id="1618564"/>
    <lineage>
        <taxon>Bacteria</taxon>
        <taxon>Candidatus Woeseibacteriota</taxon>
    </lineage>
</organism>
<dbReference type="EMBL" id="LCIY01000008">
    <property type="protein sequence ID" value="KKT67341.1"/>
    <property type="molecule type" value="Genomic_DNA"/>
</dbReference>
<dbReference type="InterPro" id="IPR000086">
    <property type="entry name" value="NUDIX_hydrolase_dom"/>
</dbReference>
<evidence type="ECO:0000259" key="3">
    <source>
        <dbReference type="PROSITE" id="PS51462"/>
    </source>
</evidence>
<dbReference type="SUPFAM" id="SSF46785">
    <property type="entry name" value="Winged helix' DNA-binding domain"/>
    <property type="match status" value="1"/>
</dbReference>